<name>A0ABY7QIB0_9ACTN</name>
<evidence type="ECO:0000313" key="1">
    <source>
        <dbReference type="EMBL" id="WBP91969.1"/>
    </source>
</evidence>
<dbReference type="RefSeq" id="WP_270151602.1">
    <property type="nucleotide sequence ID" value="NZ_CP115451.1"/>
</dbReference>
<keyword evidence="2" id="KW-1185">Reference proteome</keyword>
<proteinExistence type="predicted"/>
<accession>A0ABY7QIB0</accession>
<geneLocation type="plasmid" evidence="1 2">
    <name>punmamed2</name>
</geneLocation>
<sequence>MKPKTGALPPMTVSAEVHQVLRLVPDLVNRMNRWQQREAARAVGQAIREVGGDVERVAQRLERRYVLERDEIRDPYAWLAAPGRNRGLVRRGCHLPTCESGTDVELGGECQTCAYHVEGAQHRHAKRRQAARDQVLAEARTTSALAPADTPDHADQAEEQHPAYCDRHLRTVLPCGLCAPLMDQPVLPEVPRAIDGAELPPVTVPAWMTEDNSEGIAFREQLAARRRERELVGSR</sequence>
<gene>
    <name evidence="1" type="ORF">O1G21_39960</name>
</gene>
<dbReference type="Proteomes" id="UP001212821">
    <property type="component" value="Plasmid punmamed2"/>
</dbReference>
<evidence type="ECO:0000313" key="2">
    <source>
        <dbReference type="Proteomes" id="UP001212821"/>
    </source>
</evidence>
<reference evidence="1 2" key="1">
    <citation type="submission" date="2022-12" db="EMBL/GenBank/DDBJ databases">
        <title>HUAS 3-15.</title>
        <authorList>
            <person name="Mo P."/>
        </authorList>
    </citation>
    <scope>NUCLEOTIDE SEQUENCE [LARGE SCALE GENOMIC DNA]</scope>
    <source>
        <strain evidence="1 2">HUAS 3-15</strain>
        <plasmid evidence="1 2">punmamed2</plasmid>
    </source>
</reference>
<protein>
    <submittedName>
        <fullName evidence="1">Uncharacterized protein</fullName>
    </submittedName>
</protein>
<organism evidence="1 2">
    <name type="scientific">Kitasatospora cathayae</name>
    <dbReference type="NCBI Taxonomy" id="3004092"/>
    <lineage>
        <taxon>Bacteria</taxon>
        <taxon>Bacillati</taxon>
        <taxon>Actinomycetota</taxon>
        <taxon>Actinomycetes</taxon>
        <taxon>Kitasatosporales</taxon>
        <taxon>Streptomycetaceae</taxon>
        <taxon>Kitasatospora</taxon>
    </lineage>
</organism>
<dbReference type="EMBL" id="CP115451">
    <property type="protein sequence ID" value="WBP91969.1"/>
    <property type="molecule type" value="Genomic_DNA"/>
</dbReference>
<keyword evidence="1" id="KW-0614">Plasmid</keyword>